<protein>
    <recommendedName>
        <fullName evidence="5">Probable glutathione S-transferase GSTU1</fullName>
        <ecNumber evidence="2">2.5.1.18</ecNumber>
    </recommendedName>
</protein>
<sequence>MAAASEVPDHGVVLLDFWPSMFGIRARIALAEKGVEYEYRSENLANKSPALLRLNPVHKKIPVLVHDGRPVCESLIIVQYIDETWAGPGRPAFLPSDPYARARARFWADFVDKKIFDIGSRLWKTKGETQQQAKQEFVEAMKLLEGELGDKPYFGGENFGYMDIALVAFSCWFHTYETHADFSMEAEWPKLMAWVKRCQERESVSKSLPDPVKVLGFVGVLKKKYGIE</sequence>
<dbReference type="OrthoDB" id="202840at2759"/>
<dbReference type="CDD" id="cd03185">
    <property type="entry name" value="GST_C_Tau"/>
    <property type="match status" value="1"/>
</dbReference>
<dbReference type="InterPro" id="IPR045073">
    <property type="entry name" value="Omega/Tau-like"/>
</dbReference>
<dbReference type="GO" id="GO:0005737">
    <property type="term" value="C:cytoplasm"/>
    <property type="evidence" value="ECO:0007669"/>
    <property type="project" value="TreeGrafter"/>
</dbReference>
<keyword evidence="10" id="KW-1185">Reference proteome</keyword>
<evidence type="ECO:0000313" key="9">
    <source>
        <dbReference type="EMBL" id="MQL98183.1"/>
    </source>
</evidence>
<evidence type="ECO:0000256" key="6">
    <source>
        <dbReference type="RuleBase" id="RU003494"/>
    </source>
</evidence>
<evidence type="ECO:0000256" key="5">
    <source>
        <dbReference type="ARBA" id="ARBA00074965"/>
    </source>
</evidence>
<dbReference type="CDD" id="cd03058">
    <property type="entry name" value="GST_N_Tau"/>
    <property type="match status" value="1"/>
</dbReference>
<dbReference type="Gene3D" id="1.20.1050.10">
    <property type="match status" value="1"/>
</dbReference>
<dbReference type="GO" id="GO:0006749">
    <property type="term" value="P:glutathione metabolic process"/>
    <property type="evidence" value="ECO:0007669"/>
    <property type="project" value="InterPro"/>
</dbReference>
<feature type="domain" description="GST N-terminal" evidence="7">
    <location>
        <begin position="10"/>
        <end position="89"/>
    </location>
</feature>
<evidence type="ECO:0000259" key="7">
    <source>
        <dbReference type="PROSITE" id="PS50404"/>
    </source>
</evidence>
<evidence type="ECO:0000256" key="2">
    <source>
        <dbReference type="ARBA" id="ARBA00012452"/>
    </source>
</evidence>
<dbReference type="InterPro" id="IPR010987">
    <property type="entry name" value="Glutathione-S-Trfase_C-like"/>
</dbReference>
<dbReference type="SUPFAM" id="SSF52833">
    <property type="entry name" value="Thioredoxin-like"/>
    <property type="match status" value="1"/>
</dbReference>
<evidence type="ECO:0000259" key="8">
    <source>
        <dbReference type="PROSITE" id="PS50405"/>
    </source>
</evidence>
<dbReference type="SFLD" id="SFLDS00019">
    <property type="entry name" value="Glutathione_Transferase_(cytos"/>
    <property type="match status" value="1"/>
</dbReference>
<dbReference type="PROSITE" id="PS50405">
    <property type="entry name" value="GST_CTER"/>
    <property type="match status" value="1"/>
</dbReference>
<dbReference type="EC" id="2.5.1.18" evidence="2"/>
<dbReference type="SUPFAM" id="SSF47616">
    <property type="entry name" value="GST C-terminal domain-like"/>
    <property type="match status" value="1"/>
</dbReference>
<dbReference type="PANTHER" id="PTHR11260:SF781">
    <property type="entry name" value="GLUTATHIONE S-TRANSFERASE U19"/>
    <property type="match status" value="1"/>
</dbReference>
<dbReference type="SFLD" id="SFLDG01152">
    <property type="entry name" value="Main.3:_Omega-_and_Tau-like"/>
    <property type="match status" value="1"/>
</dbReference>
<dbReference type="Gene3D" id="3.40.30.10">
    <property type="entry name" value="Glutaredoxin"/>
    <property type="match status" value="1"/>
</dbReference>
<dbReference type="Pfam" id="PF02798">
    <property type="entry name" value="GST_N"/>
    <property type="match status" value="1"/>
</dbReference>
<feature type="domain" description="GST C-terminal" evidence="8">
    <location>
        <begin position="97"/>
        <end position="227"/>
    </location>
</feature>
<keyword evidence="3" id="KW-0808">Transferase</keyword>
<dbReference type="FunFam" id="1.20.1050.10:FF:000018">
    <property type="entry name" value="Glutathione S-transferase U20"/>
    <property type="match status" value="1"/>
</dbReference>
<dbReference type="InterPro" id="IPR036282">
    <property type="entry name" value="Glutathione-S-Trfase_C_sf"/>
</dbReference>
<dbReference type="InterPro" id="IPR045074">
    <property type="entry name" value="GST_C_Tau"/>
</dbReference>
<dbReference type="InterPro" id="IPR036249">
    <property type="entry name" value="Thioredoxin-like_sf"/>
</dbReference>
<dbReference type="InterPro" id="IPR004046">
    <property type="entry name" value="GST_C"/>
</dbReference>
<dbReference type="InterPro" id="IPR004045">
    <property type="entry name" value="Glutathione_S-Trfase_N"/>
</dbReference>
<proteinExistence type="inferred from homology"/>
<dbReference type="SFLD" id="SFLDG00358">
    <property type="entry name" value="Main_(cytGST)"/>
    <property type="match status" value="1"/>
</dbReference>
<dbReference type="GO" id="GO:0004364">
    <property type="term" value="F:glutathione transferase activity"/>
    <property type="evidence" value="ECO:0007669"/>
    <property type="project" value="UniProtKB-EC"/>
</dbReference>
<evidence type="ECO:0000313" key="10">
    <source>
        <dbReference type="Proteomes" id="UP000652761"/>
    </source>
</evidence>
<reference evidence="9" key="1">
    <citation type="submission" date="2017-07" db="EMBL/GenBank/DDBJ databases">
        <title>Taro Niue Genome Assembly and Annotation.</title>
        <authorList>
            <person name="Atibalentja N."/>
            <person name="Keating K."/>
            <person name="Fields C.J."/>
        </authorList>
    </citation>
    <scope>NUCLEOTIDE SEQUENCE</scope>
    <source>
        <strain evidence="9">Niue_2</strain>
        <tissue evidence="9">Leaf</tissue>
    </source>
</reference>
<comment type="caution">
    <text evidence="9">The sequence shown here is derived from an EMBL/GenBank/DDBJ whole genome shotgun (WGS) entry which is preliminary data.</text>
</comment>
<evidence type="ECO:0000256" key="1">
    <source>
        <dbReference type="ARBA" id="ARBA00003701"/>
    </source>
</evidence>
<dbReference type="Pfam" id="PF00043">
    <property type="entry name" value="GST_C"/>
    <property type="match status" value="1"/>
</dbReference>
<gene>
    <name evidence="9" type="ORF">Taro_030878</name>
</gene>
<dbReference type="EMBL" id="NMUH01002151">
    <property type="protein sequence ID" value="MQL98183.1"/>
    <property type="molecule type" value="Genomic_DNA"/>
</dbReference>
<evidence type="ECO:0000256" key="3">
    <source>
        <dbReference type="ARBA" id="ARBA00022679"/>
    </source>
</evidence>
<dbReference type="PANTHER" id="PTHR11260">
    <property type="entry name" value="GLUTATHIONE S-TRANSFERASE, GST, SUPERFAMILY, GST DOMAIN CONTAINING"/>
    <property type="match status" value="1"/>
</dbReference>
<comment type="catalytic activity">
    <reaction evidence="4">
        <text>RX + glutathione = an S-substituted glutathione + a halide anion + H(+)</text>
        <dbReference type="Rhea" id="RHEA:16437"/>
        <dbReference type="ChEBI" id="CHEBI:15378"/>
        <dbReference type="ChEBI" id="CHEBI:16042"/>
        <dbReference type="ChEBI" id="CHEBI:17792"/>
        <dbReference type="ChEBI" id="CHEBI:57925"/>
        <dbReference type="ChEBI" id="CHEBI:90779"/>
        <dbReference type="EC" id="2.5.1.18"/>
    </reaction>
</comment>
<dbReference type="InterPro" id="IPR040079">
    <property type="entry name" value="Glutathione_S-Trfase"/>
</dbReference>
<dbReference type="FunFam" id="3.40.30.10:FF:000014">
    <property type="entry name" value="Tau class glutathione S-transferase"/>
    <property type="match status" value="1"/>
</dbReference>
<comment type="similarity">
    <text evidence="6">Belongs to the GST superfamily.</text>
</comment>
<dbReference type="AlphaFoldDB" id="A0A843W1H8"/>
<evidence type="ECO:0000256" key="4">
    <source>
        <dbReference type="ARBA" id="ARBA00047960"/>
    </source>
</evidence>
<dbReference type="Proteomes" id="UP000652761">
    <property type="component" value="Unassembled WGS sequence"/>
</dbReference>
<comment type="function">
    <text evidence="1">Conjugation of reduced glutathione to a wide number of exogenous and endogenous hydrophobic electrophiles.</text>
</comment>
<name>A0A843W1H8_COLES</name>
<dbReference type="PROSITE" id="PS50404">
    <property type="entry name" value="GST_NTER"/>
    <property type="match status" value="1"/>
</dbReference>
<organism evidence="9 10">
    <name type="scientific">Colocasia esculenta</name>
    <name type="common">Wild taro</name>
    <name type="synonym">Arum esculentum</name>
    <dbReference type="NCBI Taxonomy" id="4460"/>
    <lineage>
        <taxon>Eukaryota</taxon>
        <taxon>Viridiplantae</taxon>
        <taxon>Streptophyta</taxon>
        <taxon>Embryophyta</taxon>
        <taxon>Tracheophyta</taxon>
        <taxon>Spermatophyta</taxon>
        <taxon>Magnoliopsida</taxon>
        <taxon>Liliopsida</taxon>
        <taxon>Araceae</taxon>
        <taxon>Aroideae</taxon>
        <taxon>Colocasieae</taxon>
        <taxon>Colocasia</taxon>
    </lineage>
</organism>
<dbReference type="SMR" id="A0A843W1H8"/>
<accession>A0A843W1H8</accession>